<organism evidence="1 2">
    <name type="scientific">Mycoplasmopsis gallinarum</name>
    <dbReference type="NCBI Taxonomy" id="29557"/>
    <lineage>
        <taxon>Bacteria</taxon>
        <taxon>Bacillati</taxon>
        <taxon>Mycoplasmatota</taxon>
        <taxon>Mycoplasmoidales</taxon>
        <taxon>Metamycoplasmataceae</taxon>
        <taxon>Mycoplasmopsis</taxon>
    </lineage>
</organism>
<dbReference type="AlphaFoldDB" id="A0A168RIU1"/>
<proteinExistence type="predicted"/>
<dbReference type="STRING" id="29557.MGALLINA_02470"/>
<dbReference type="EMBL" id="LVLH01000027">
    <property type="protein sequence ID" value="OAB49026.1"/>
    <property type="molecule type" value="Genomic_DNA"/>
</dbReference>
<reference evidence="1 2" key="1">
    <citation type="submission" date="2016-03" db="EMBL/GenBank/DDBJ databases">
        <title>Genome sequence of Mycoplasma gallinarum strain Mgn_IPT.</title>
        <authorList>
            <person name="Yacoub E."/>
            <person name="Sirand-Pugnet P."/>
            <person name="Barre A."/>
            <person name="Maurier F."/>
            <person name="Blanchard A."/>
            <person name="Ben Abdelmoumen B.M."/>
        </authorList>
    </citation>
    <scope>NUCLEOTIDE SEQUENCE [LARGE SCALE GENOMIC DNA]</scope>
    <source>
        <strain evidence="1 2">Mgn_IPT</strain>
    </source>
</reference>
<dbReference type="PATRIC" id="fig|29557.3.peg.233"/>
<comment type="caution">
    <text evidence="1">The sequence shown here is derived from an EMBL/GenBank/DDBJ whole genome shotgun (WGS) entry which is preliminary data.</text>
</comment>
<dbReference type="NCBIfam" id="NF045955">
    <property type="entry name" value="MHO_4530_fam"/>
    <property type="match status" value="1"/>
</dbReference>
<keyword evidence="2" id="KW-1185">Reference proteome</keyword>
<gene>
    <name evidence="1" type="ORF">MGALLINA_02470</name>
</gene>
<evidence type="ECO:0000313" key="1">
    <source>
        <dbReference type="EMBL" id="OAB49026.1"/>
    </source>
</evidence>
<protein>
    <submittedName>
        <fullName evidence="1">Uncharacterized protein</fullName>
    </submittedName>
</protein>
<dbReference type="Proteomes" id="UP000076983">
    <property type="component" value="Unassembled WGS sequence"/>
</dbReference>
<name>A0A168RIU1_9BACT</name>
<accession>A0A168RIU1</accession>
<sequence length="514" mass="62289">MILILVIVIKKINIFNAHSLIIFKINKKRQVLIRLNQMSTSKKMLNPNYGINTIEKYYDLSNFLNLLDIESRKIIQNYLNQNQTLEKLNLEVNFNNIKTNDFTNFLFKNLKIKQKKTWFLKIFPNVENENEYFCSLMFKNKLFKRPKNLIKVLNNEKEFENEVNANNYASIFVINFSHWLNLENKNDLIQKIANFLKLKNNKYLVSFHKNFLFFYQEHKRINQLKKCRNKNEKKVITFYQEQNVYLNADFNLITYLEKDSKENFNNLFDKIDYLMFNLINNQNHFLYSIWDLENDFTDFTDFQIKKEIYETKNKTNNFSQSSFPLKKYDDGALLNINYINLLIPGLGINDLIFFNNIPYYRNQFMFLWNQFIIENNKAEKIYFNSSIETIFKDINKYNNSNLNLILKVPKNLDELKEFFDNLKLINKNSYNIVLYIDYINEYLINYLRMNLVNSLIISSKLTREIKFKNDIYIKIFNLNQILNNHWRIIYENIDLNLDSDTIKKLNIKYYLDMQ</sequence>
<evidence type="ECO:0000313" key="2">
    <source>
        <dbReference type="Proteomes" id="UP000076983"/>
    </source>
</evidence>